<reference evidence="3" key="5">
    <citation type="submission" date="2018-04" db="UniProtKB">
        <authorList>
            <consortium name="EnsemblFungi"/>
        </authorList>
    </citation>
    <scope>IDENTIFICATION</scope>
    <source>
        <strain evidence="3">R3-111a-1</strain>
    </source>
</reference>
<dbReference type="EnsemblFungi" id="EJT73274">
    <property type="protein sequence ID" value="EJT73274"/>
    <property type="gene ID" value="GGTG_10120"/>
</dbReference>
<evidence type="ECO:0000313" key="4">
    <source>
        <dbReference type="Proteomes" id="UP000006039"/>
    </source>
</evidence>
<feature type="compositionally biased region" description="Acidic residues" evidence="1">
    <location>
        <begin position="63"/>
        <end position="80"/>
    </location>
</feature>
<evidence type="ECO:0000256" key="1">
    <source>
        <dbReference type="SAM" id="MobiDB-lite"/>
    </source>
</evidence>
<reference evidence="2" key="3">
    <citation type="submission" date="2010-09" db="EMBL/GenBank/DDBJ databases">
        <title>Annotation of Gaeumannomyces graminis var. tritici R3-111a-1.</title>
        <authorList>
            <consortium name="The Broad Institute Genome Sequencing Platform"/>
            <person name="Ma L.-J."/>
            <person name="Dead R."/>
            <person name="Young S.K."/>
            <person name="Zeng Q."/>
            <person name="Gargeya S."/>
            <person name="Fitzgerald M."/>
            <person name="Haas B."/>
            <person name="Abouelleil A."/>
            <person name="Alvarado L."/>
            <person name="Arachchi H.M."/>
            <person name="Berlin A."/>
            <person name="Brown A."/>
            <person name="Chapman S.B."/>
            <person name="Chen Z."/>
            <person name="Dunbar C."/>
            <person name="Freedman E."/>
            <person name="Gearin G."/>
            <person name="Gellesch M."/>
            <person name="Goldberg J."/>
            <person name="Griggs A."/>
            <person name="Gujja S."/>
            <person name="Heiman D."/>
            <person name="Howarth C."/>
            <person name="Larson L."/>
            <person name="Lui A."/>
            <person name="MacDonald P.J.P."/>
            <person name="Mehta T."/>
            <person name="Montmayeur A."/>
            <person name="Murphy C."/>
            <person name="Neiman D."/>
            <person name="Pearson M."/>
            <person name="Priest M."/>
            <person name="Roberts A."/>
            <person name="Saif S."/>
            <person name="Shea T."/>
            <person name="Shenoy N."/>
            <person name="Sisk P."/>
            <person name="Stolte C."/>
            <person name="Sykes S."/>
            <person name="Yandava C."/>
            <person name="Wortman J."/>
            <person name="Nusbaum C."/>
            <person name="Birren B."/>
        </authorList>
    </citation>
    <scope>NUCLEOTIDE SEQUENCE</scope>
    <source>
        <strain evidence="2">R3-111a-1</strain>
    </source>
</reference>
<feature type="compositionally biased region" description="Polar residues" evidence="1">
    <location>
        <begin position="108"/>
        <end position="117"/>
    </location>
</feature>
<name>J3P9D8_GAET3</name>
<feature type="region of interest" description="Disordered" evidence="1">
    <location>
        <begin position="97"/>
        <end position="138"/>
    </location>
</feature>
<dbReference type="HOGENOM" id="CLU_1570751_0_0_1"/>
<evidence type="ECO:0000313" key="2">
    <source>
        <dbReference type="EMBL" id="EJT73274.1"/>
    </source>
</evidence>
<keyword evidence="4" id="KW-1185">Reference proteome</keyword>
<gene>
    <name evidence="3" type="primary">20350578</name>
    <name evidence="2" type="ORF">GGTG_10120</name>
</gene>
<protein>
    <submittedName>
        <fullName evidence="2 3">Uncharacterized protein</fullName>
    </submittedName>
</protein>
<dbReference type="GeneID" id="20350578"/>
<dbReference type="AlphaFoldDB" id="J3P9D8"/>
<proteinExistence type="predicted"/>
<accession>J3P9D8</accession>
<organism evidence="2">
    <name type="scientific">Gaeumannomyces tritici (strain R3-111a-1)</name>
    <name type="common">Wheat and barley take-all root rot fungus</name>
    <name type="synonym">Gaeumannomyces graminis var. tritici</name>
    <dbReference type="NCBI Taxonomy" id="644352"/>
    <lineage>
        <taxon>Eukaryota</taxon>
        <taxon>Fungi</taxon>
        <taxon>Dikarya</taxon>
        <taxon>Ascomycota</taxon>
        <taxon>Pezizomycotina</taxon>
        <taxon>Sordariomycetes</taxon>
        <taxon>Sordariomycetidae</taxon>
        <taxon>Magnaporthales</taxon>
        <taxon>Magnaporthaceae</taxon>
        <taxon>Gaeumannomyces</taxon>
    </lineage>
</organism>
<dbReference type="VEuPathDB" id="FungiDB:GGTG_10120"/>
<dbReference type="Proteomes" id="UP000006039">
    <property type="component" value="Unassembled WGS sequence"/>
</dbReference>
<evidence type="ECO:0000313" key="3">
    <source>
        <dbReference type="EnsemblFungi" id="EJT73274"/>
    </source>
</evidence>
<dbReference type="RefSeq" id="XP_009226248.1">
    <property type="nucleotide sequence ID" value="XM_009227984.1"/>
</dbReference>
<feature type="region of interest" description="Disordered" evidence="1">
    <location>
        <begin position="1"/>
        <end position="80"/>
    </location>
</feature>
<reference evidence="2" key="2">
    <citation type="submission" date="2010-07" db="EMBL/GenBank/DDBJ databases">
        <authorList>
            <consortium name="The Broad Institute Genome Sequencing Platform"/>
            <consortium name="Broad Institute Genome Sequencing Center for Infectious Disease"/>
            <person name="Ma L.-J."/>
            <person name="Dead R."/>
            <person name="Young S."/>
            <person name="Zeng Q."/>
            <person name="Koehrsen M."/>
            <person name="Alvarado L."/>
            <person name="Berlin A."/>
            <person name="Chapman S.B."/>
            <person name="Chen Z."/>
            <person name="Freedman E."/>
            <person name="Gellesch M."/>
            <person name="Goldberg J."/>
            <person name="Griggs A."/>
            <person name="Gujja S."/>
            <person name="Heilman E.R."/>
            <person name="Heiman D."/>
            <person name="Hepburn T."/>
            <person name="Howarth C."/>
            <person name="Jen D."/>
            <person name="Larson L."/>
            <person name="Mehta T."/>
            <person name="Neiman D."/>
            <person name="Pearson M."/>
            <person name="Roberts A."/>
            <person name="Saif S."/>
            <person name="Shea T."/>
            <person name="Shenoy N."/>
            <person name="Sisk P."/>
            <person name="Stolte C."/>
            <person name="Sykes S."/>
            <person name="Walk T."/>
            <person name="White J."/>
            <person name="Yandava C."/>
            <person name="Haas B."/>
            <person name="Nusbaum C."/>
            <person name="Birren B."/>
        </authorList>
    </citation>
    <scope>NUCLEOTIDE SEQUENCE</scope>
    <source>
        <strain evidence="2">R3-111a-1</strain>
    </source>
</reference>
<reference evidence="4" key="1">
    <citation type="submission" date="2010-07" db="EMBL/GenBank/DDBJ databases">
        <title>The genome sequence of Gaeumannomyces graminis var. tritici strain R3-111a-1.</title>
        <authorList>
            <consortium name="The Broad Institute Genome Sequencing Platform"/>
            <person name="Ma L.-J."/>
            <person name="Dead R."/>
            <person name="Young S."/>
            <person name="Zeng Q."/>
            <person name="Koehrsen M."/>
            <person name="Alvarado L."/>
            <person name="Berlin A."/>
            <person name="Chapman S.B."/>
            <person name="Chen Z."/>
            <person name="Freedman E."/>
            <person name="Gellesch M."/>
            <person name="Goldberg J."/>
            <person name="Griggs A."/>
            <person name="Gujja S."/>
            <person name="Heilman E.R."/>
            <person name="Heiman D."/>
            <person name="Hepburn T."/>
            <person name="Howarth C."/>
            <person name="Jen D."/>
            <person name="Larson L."/>
            <person name="Mehta T."/>
            <person name="Neiman D."/>
            <person name="Pearson M."/>
            <person name="Roberts A."/>
            <person name="Saif S."/>
            <person name="Shea T."/>
            <person name="Shenoy N."/>
            <person name="Sisk P."/>
            <person name="Stolte C."/>
            <person name="Sykes S."/>
            <person name="Walk T."/>
            <person name="White J."/>
            <person name="Yandava C."/>
            <person name="Haas B."/>
            <person name="Nusbaum C."/>
            <person name="Birren B."/>
        </authorList>
    </citation>
    <scope>NUCLEOTIDE SEQUENCE [LARGE SCALE GENOMIC DNA]</scope>
    <source>
        <strain evidence="4">R3-111a-1</strain>
    </source>
</reference>
<dbReference type="EMBL" id="GL385399">
    <property type="protein sequence ID" value="EJT73274.1"/>
    <property type="molecule type" value="Genomic_DNA"/>
</dbReference>
<feature type="compositionally biased region" description="Basic and acidic residues" evidence="1">
    <location>
        <begin position="9"/>
        <end position="21"/>
    </location>
</feature>
<sequence length="170" mass="18202">MLGAWVEVGEDHDGTEADREPAASNGGADYDEGYELGESQHERGRALMVSSPSAPVAPATGSEDGEDDGGGSDDVSITEEDFLWHALQEEAALQENGLQEVAALDPSDSGSSTISRPTSHDRRSPSPRELQPSQPFTRRNAVTSTDILQLFPDGEDGRLAWRVVASHEWG</sequence>
<reference evidence="3" key="4">
    <citation type="journal article" date="2015" name="G3 (Bethesda)">
        <title>Genome sequences of three phytopathogenic species of the Magnaporthaceae family of fungi.</title>
        <authorList>
            <person name="Okagaki L.H."/>
            <person name="Nunes C.C."/>
            <person name="Sailsbery J."/>
            <person name="Clay B."/>
            <person name="Brown D."/>
            <person name="John T."/>
            <person name="Oh Y."/>
            <person name="Young N."/>
            <person name="Fitzgerald M."/>
            <person name="Haas B.J."/>
            <person name="Zeng Q."/>
            <person name="Young S."/>
            <person name="Adiconis X."/>
            <person name="Fan L."/>
            <person name="Levin J.Z."/>
            <person name="Mitchell T.K."/>
            <person name="Okubara P.A."/>
            <person name="Farman M.L."/>
            <person name="Kohn L.M."/>
            <person name="Birren B."/>
            <person name="Ma L.-J."/>
            <person name="Dean R.A."/>
        </authorList>
    </citation>
    <scope>NUCLEOTIDE SEQUENCE</scope>
    <source>
        <strain evidence="3">R3-111a-1</strain>
    </source>
</reference>